<accession>A0A0L0VSV2</accession>
<evidence type="ECO:0000313" key="2">
    <source>
        <dbReference type="Proteomes" id="UP000054564"/>
    </source>
</evidence>
<dbReference type="Proteomes" id="UP000054564">
    <property type="component" value="Unassembled WGS sequence"/>
</dbReference>
<name>A0A0L0VSV2_9BASI</name>
<protein>
    <submittedName>
        <fullName evidence="1">Uncharacterized protein</fullName>
    </submittedName>
</protein>
<gene>
    <name evidence="1" type="ORF">PSTG_04573</name>
</gene>
<keyword evidence="2" id="KW-1185">Reference proteome</keyword>
<organism evidence="1 2">
    <name type="scientific">Puccinia striiformis f. sp. tritici PST-78</name>
    <dbReference type="NCBI Taxonomy" id="1165861"/>
    <lineage>
        <taxon>Eukaryota</taxon>
        <taxon>Fungi</taxon>
        <taxon>Dikarya</taxon>
        <taxon>Basidiomycota</taxon>
        <taxon>Pucciniomycotina</taxon>
        <taxon>Pucciniomycetes</taxon>
        <taxon>Pucciniales</taxon>
        <taxon>Pucciniaceae</taxon>
        <taxon>Puccinia</taxon>
    </lineage>
</organism>
<reference evidence="2" key="1">
    <citation type="submission" date="2014-03" db="EMBL/GenBank/DDBJ databases">
        <title>The Genome Sequence of Puccinia striiformis f. sp. tritici PST-78.</title>
        <authorList>
            <consortium name="The Broad Institute Genome Sequencing Platform"/>
            <person name="Cuomo C."/>
            <person name="Hulbert S."/>
            <person name="Chen X."/>
            <person name="Walker B."/>
            <person name="Young S.K."/>
            <person name="Zeng Q."/>
            <person name="Gargeya S."/>
            <person name="Fitzgerald M."/>
            <person name="Haas B."/>
            <person name="Abouelleil A."/>
            <person name="Alvarado L."/>
            <person name="Arachchi H.M."/>
            <person name="Berlin A.M."/>
            <person name="Chapman S.B."/>
            <person name="Goldberg J."/>
            <person name="Griggs A."/>
            <person name="Gujja S."/>
            <person name="Hansen M."/>
            <person name="Howarth C."/>
            <person name="Imamovic A."/>
            <person name="Larimer J."/>
            <person name="McCowan C."/>
            <person name="Montmayeur A."/>
            <person name="Murphy C."/>
            <person name="Neiman D."/>
            <person name="Pearson M."/>
            <person name="Priest M."/>
            <person name="Roberts A."/>
            <person name="Saif S."/>
            <person name="Shea T."/>
            <person name="Sisk P."/>
            <person name="Sykes S."/>
            <person name="Wortman J."/>
            <person name="Nusbaum C."/>
            <person name="Birren B."/>
        </authorList>
    </citation>
    <scope>NUCLEOTIDE SEQUENCE [LARGE SCALE GENOMIC DNA]</scope>
    <source>
        <strain evidence="2">race PST-78</strain>
    </source>
</reference>
<sequence>MAGQPGIHFKNTIVAHKLFDTFNCSKSRDQVGALWDTKPDKEKKCYRNPAFLITLRPMTCKS</sequence>
<dbReference type="EMBL" id="AJIL01000025">
    <property type="protein sequence ID" value="KNF02075.1"/>
    <property type="molecule type" value="Genomic_DNA"/>
</dbReference>
<proteinExistence type="predicted"/>
<dbReference type="AlphaFoldDB" id="A0A0L0VSV2"/>
<evidence type="ECO:0000313" key="1">
    <source>
        <dbReference type="EMBL" id="KNF02075.1"/>
    </source>
</evidence>
<comment type="caution">
    <text evidence="1">The sequence shown here is derived from an EMBL/GenBank/DDBJ whole genome shotgun (WGS) entry which is preliminary data.</text>
</comment>